<dbReference type="Proteomes" id="UP000717328">
    <property type="component" value="Unassembled WGS sequence"/>
</dbReference>
<keyword evidence="3" id="KW-1185">Reference proteome</keyword>
<feature type="transmembrane region" description="Helical" evidence="1">
    <location>
        <begin position="54"/>
        <end position="75"/>
    </location>
</feature>
<evidence type="ECO:0000313" key="2">
    <source>
        <dbReference type="EMBL" id="KAG5635026.1"/>
    </source>
</evidence>
<dbReference type="OrthoDB" id="3186354at2759"/>
<keyword evidence="1" id="KW-0472">Membrane</keyword>
<dbReference type="EMBL" id="JABCKI010006200">
    <property type="protein sequence ID" value="KAG5635026.1"/>
    <property type="molecule type" value="Genomic_DNA"/>
</dbReference>
<evidence type="ECO:0000313" key="3">
    <source>
        <dbReference type="Proteomes" id="UP000717328"/>
    </source>
</evidence>
<evidence type="ECO:0000256" key="1">
    <source>
        <dbReference type="SAM" id="Phobius"/>
    </source>
</evidence>
<protein>
    <submittedName>
        <fullName evidence="2">Uncharacterized protein</fullName>
    </submittedName>
</protein>
<accession>A0A9P7K4N1</accession>
<comment type="caution">
    <text evidence="2">The sequence shown here is derived from an EMBL/GenBank/DDBJ whole genome shotgun (WGS) entry which is preliminary data.</text>
</comment>
<keyword evidence="1" id="KW-1133">Transmembrane helix</keyword>
<feature type="transmembrane region" description="Helical" evidence="1">
    <location>
        <begin position="21"/>
        <end position="48"/>
    </location>
</feature>
<proteinExistence type="predicted"/>
<dbReference type="AlphaFoldDB" id="A0A9P7K4N1"/>
<keyword evidence="1" id="KW-0812">Transmembrane</keyword>
<sequence>MLIATKIYRAASTCSRNRLRYMSIVWVIIESGAIYTTAAIIQLVLFLIQFNSGVMLEMVLAQLSAIAPALIVIRIGMGVAYDGKNEAFQEDVILTTMHDTMLISINSISQPVNVDRQEHATEN</sequence>
<gene>
    <name evidence="2" type="ORF">H0H81_012679</name>
</gene>
<reference evidence="2" key="2">
    <citation type="submission" date="2021-10" db="EMBL/GenBank/DDBJ databases">
        <title>Phylogenomics reveals ancestral predisposition of the termite-cultivated fungus Termitomyces towards a domesticated lifestyle.</title>
        <authorList>
            <person name="Auxier B."/>
            <person name="Grum-Grzhimaylo A."/>
            <person name="Cardenas M.E."/>
            <person name="Lodge J.D."/>
            <person name="Laessoe T."/>
            <person name="Pedersen O."/>
            <person name="Smith M.E."/>
            <person name="Kuyper T.W."/>
            <person name="Franco-Molano E.A."/>
            <person name="Baroni T.J."/>
            <person name="Aanen D.K."/>
        </authorList>
    </citation>
    <scope>NUCLEOTIDE SEQUENCE</scope>
    <source>
        <strain evidence="2">D49</strain>
    </source>
</reference>
<reference evidence="2" key="1">
    <citation type="submission" date="2021-02" db="EMBL/GenBank/DDBJ databases">
        <authorList>
            <person name="Nieuwenhuis M."/>
            <person name="Van De Peppel L.J.J."/>
        </authorList>
    </citation>
    <scope>NUCLEOTIDE SEQUENCE</scope>
    <source>
        <strain evidence="2">D49</strain>
    </source>
</reference>
<name>A0A9P7K4N1_9AGAR</name>
<organism evidence="2 3">
    <name type="scientific">Sphagnurus paluster</name>
    <dbReference type="NCBI Taxonomy" id="117069"/>
    <lineage>
        <taxon>Eukaryota</taxon>
        <taxon>Fungi</taxon>
        <taxon>Dikarya</taxon>
        <taxon>Basidiomycota</taxon>
        <taxon>Agaricomycotina</taxon>
        <taxon>Agaricomycetes</taxon>
        <taxon>Agaricomycetidae</taxon>
        <taxon>Agaricales</taxon>
        <taxon>Tricholomatineae</taxon>
        <taxon>Lyophyllaceae</taxon>
        <taxon>Sphagnurus</taxon>
    </lineage>
</organism>